<reference evidence="1 2" key="1">
    <citation type="journal article" date="2004" name="Science">
        <title>The genome of the diatom Thalassiosira pseudonana: ecology, evolution, and metabolism.</title>
        <authorList>
            <person name="Armbrust E.V."/>
            <person name="Berges J.A."/>
            <person name="Bowler C."/>
            <person name="Green B.R."/>
            <person name="Martinez D."/>
            <person name="Putnam N.H."/>
            <person name="Zhou S."/>
            <person name="Allen A.E."/>
            <person name="Apt K.E."/>
            <person name="Bechner M."/>
            <person name="Brzezinski M.A."/>
            <person name="Chaal B.K."/>
            <person name="Chiovitti A."/>
            <person name="Davis A.K."/>
            <person name="Demarest M.S."/>
            <person name="Detter J.C."/>
            <person name="Glavina T."/>
            <person name="Goodstein D."/>
            <person name="Hadi M.Z."/>
            <person name="Hellsten U."/>
            <person name="Hildebrand M."/>
            <person name="Jenkins B.D."/>
            <person name="Jurka J."/>
            <person name="Kapitonov V.V."/>
            <person name="Kroger N."/>
            <person name="Lau W.W."/>
            <person name="Lane T.W."/>
            <person name="Larimer F.W."/>
            <person name="Lippmeier J.C."/>
            <person name="Lucas S."/>
            <person name="Medina M."/>
            <person name="Montsant A."/>
            <person name="Obornik M."/>
            <person name="Parker M.S."/>
            <person name="Palenik B."/>
            <person name="Pazour G.J."/>
            <person name="Richardson P.M."/>
            <person name="Rynearson T.A."/>
            <person name="Saito M.A."/>
            <person name="Schwartz D.C."/>
            <person name="Thamatrakoln K."/>
            <person name="Valentin K."/>
            <person name="Vardi A."/>
            <person name="Wilkerson F.P."/>
            <person name="Rokhsar D.S."/>
        </authorList>
    </citation>
    <scope>NUCLEOTIDE SEQUENCE [LARGE SCALE GENOMIC DNA]</scope>
    <source>
        <strain evidence="1 2">CCMP1335</strain>
    </source>
</reference>
<name>B8C4B3_THAPS</name>
<evidence type="ECO:0000313" key="1">
    <source>
        <dbReference type="EMBL" id="EED91693.1"/>
    </source>
</evidence>
<organism evidence="1 2">
    <name type="scientific">Thalassiosira pseudonana</name>
    <name type="common">Marine diatom</name>
    <name type="synonym">Cyclotella nana</name>
    <dbReference type="NCBI Taxonomy" id="35128"/>
    <lineage>
        <taxon>Eukaryota</taxon>
        <taxon>Sar</taxon>
        <taxon>Stramenopiles</taxon>
        <taxon>Ochrophyta</taxon>
        <taxon>Bacillariophyta</taxon>
        <taxon>Coscinodiscophyceae</taxon>
        <taxon>Thalassiosirophycidae</taxon>
        <taxon>Thalassiosirales</taxon>
        <taxon>Thalassiosiraceae</taxon>
        <taxon>Thalassiosira</taxon>
    </lineage>
</organism>
<dbReference type="RefSeq" id="XP_002291586.1">
    <property type="nucleotide sequence ID" value="XM_002291550.1"/>
</dbReference>
<dbReference type="KEGG" id="tps:THAPSDRAFT_23243"/>
<accession>B8C4B3</accession>
<reference evidence="1 2" key="2">
    <citation type="journal article" date="2008" name="Nature">
        <title>The Phaeodactylum genome reveals the evolutionary history of diatom genomes.</title>
        <authorList>
            <person name="Bowler C."/>
            <person name="Allen A.E."/>
            <person name="Badger J.H."/>
            <person name="Grimwood J."/>
            <person name="Jabbari K."/>
            <person name="Kuo A."/>
            <person name="Maheswari U."/>
            <person name="Martens C."/>
            <person name="Maumus F."/>
            <person name="Otillar R.P."/>
            <person name="Rayko E."/>
            <person name="Salamov A."/>
            <person name="Vandepoele K."/>
            <person name="Beszteri B."/>
            <person name="Gruber A."/>
            <person name="Heijde M."/>
            <person name="Katinka M."/>
            <person name="Mock T."/>
            <person name="Valentin K."/>
            <person name="Verret F."/>
            <person name="Berges J.A."/>
            <person name="Brownlee C."/>
            <person name="Cadoret J.P."/>
            <person name="Chiovitti A."/>
            <person name="Choi C.J."/>
            <person name="Coesel S."/>
            <person name="De Martino A."/>
            <person name="Detter J.C."/>
            <person name="Durkin C."/>
            <person name="Falciatore A."/>
            <person name="Fournet J."/>
            <person name="Haruta M."/>
            <person name="Huysman M.J."/>
            <person name="Jenkins B.D."/>
            <person name="Jiroutova K."/>
            <person name="Jorgensen R.E."/>
            <person name="Joubert Y."/>
            <person name="Kaplan A."/>
            <person name="Kroger N."/>
            <person name="Kroth P.G."/>
            <person name="La Roche J."/>
            <person name="Lindquist E."/>
            <person name="Lommer M."/>
            <person name="Martin-Jezequel V."/>
            <person name="Lopez P.J."/>
            <person name="Lucas S."/>
            <person name="Mangogna M."/>
            <person name="McGinnis K."/>
            <person name="Medlin L.K."/>
            <person name="Montsant A."/>
            <person name="Oudot-Le Secq M.P."/>
            <person name="Napoli C."/>
            <person name="Obornik M."/>
            <person name="Parker M.S."/>
            <person name="Petit J.L."/>
            <person name="Porcel B.M."/>
            <person name="Poulsen N."/>
            <person name="Robison M."/>
            <person name="Rychlewski L."/>
            <person name="Rynearson T.A."/>
            <person name="Schmutz J."/>
            <person name="Shapiro H."/>
            <person name="Siaut M."/>
            <person name="Stanley M."/>
            <person name="Sussman M.R."/>
            <person name="Taylor A.R."/>
            <person name="Vardi A."/>
            <person name="von Dassow P."/>
            <person name="Vyverman W."/>
            <person name="Willis A."/>
            <person name="Wyrwicz L.S."/>
            <person name="Rokhsar D.S."/>
            <person name="Weissenbach J."/>
            <person name="Armbrust E.V."/>
            <person name="Green B.R."/>
            <person name="Van de Peer Y."/>
            <person name="Grigoriev I.V."/>
        </authorList>
    </citation>
    <scope>NUCLEOTIDE SEQUENCE [LARGE SCALE GENOMIC DNA]</scope>
    <source>
        <strain evidence="1 2">CCMP1335</strain>
    </source>
</reference>
<dbReference type="eggNOG" id="ENOG502SRH3">
    <property type="taxonomic scope" value="Eukaryota"/>
</dbReference>
<dbReference type="AlphaFoldDB" id="B8C4B3"/>
<dbReference type="HOGENOM" id="CLU_029674_0_0_1"/>
<dbReference type="PANTHER" id="PTHR12203">
    <property type="entry name" value="KDEL LYS-ASP-GLU-LEU CONTAINING - RELATED"/>
    <property type="match status" value="1"/>
</dbReference>
<keyword evidence="2" id="KW-1185">Reference proteome</keyword>
<dbReference type="InParanoid" id="B8C4B3"/>
<dbReference type="Proteomes" id="UP000001449">
    <property type="component" value="Chromosome 6"/>
</dbReference>
<dbReference type="PaxDb" id="35128-Thaps23243"/>
<protein>
    <submittedName>
        <fullName evidence="1">Uncharacterized protein</fullName>
    </submittedName>
</protein>
<dbReference type="InterPro" id="IPR051091">
    <property type="entry name" value="O-Glucosyltr/Glycosyltrsf_90"/>
</dbReference>
<dbReference type="PANTHER" id="PTHR12203:SF35">
    <property type="entry name" value="PROTEIN O-GLUCOSYLTRANSFERASE 1"/>
    <property type="match status" value="1"/>
</dbReference>
<dbReference type="GeneID" id="7442761"/>
<evidence type="ECO:0000313" key="2">
    <source>
        <dbReference type="Proteomes" id="UP000001449"/>
    </source>
</evidence>
<proteinExistence type="predicted"/>
<dbReference type="EMBL" id="CM000643">
    <property type="protein sequence ID" value="EED91693.1"/>
    <property type="molecule type" value="Genomic_DNA"/>
</dbReference>
<sequence>MRPPRLSQPAPTILNKMRTRRRTKQRVAVATLAIVASFVCISIKNRSSTTIGHRHNDRLALSLPTEANSHNSSSSHRQLQANVPTQPYSVDNLLSSLEAFRRYGIFIFYYNPRNDEFLALQRVHDPPNGVTERLNKVMKLLTMELRQNFPNRFMGKKSEEFMVLISVADFPSLREECFPSRNNGVKNCAVDAFSPILQFGSIFTEKSILPTLMAMPMGPHIHCFLQWQNSRTVCDDLIPDYHENDVKWQDLIPQVAWRGTDFEFVPMLYPHLRQPDYEMLSSHANNGDSQEAVIDEMLRDWDNLYPRWRGMALTAQAELEASKQAKNDKTPPWINTKFTHWTENHHSHLTTEGEYYNNFEKMGIHAIGEYMDKKDLAKFRYQIDYRGGGGTTWKGTLEKLAMPDLSNLRLAFEWAEAFPGAAKHIATAGTEFVHAMGTEEVFGQMYDKYLTQPMGNIIDAFQQSQGSTVFSDDGKVMINGAEFKEMWRCIGTENDMNCQQLHE</sequence>
<gene>
    <name evidence="1" type="ORF">THAPSDRAFT_23243</name>
</gene>